<feature type="region of interest" description="Disordered" evidence="1">
    <location>
        <begin position="751"/>
        <end position="816"/>
    </location>
</feature>
<feature type="compositionally biased region" description="Low complexity" evidence="1">
    <location>
        <begin position="989"/>
        <end position="998"/>
    </location>
</feature>
<dbReference type="PANTHER" id="PTHR21575:SF12">
    <property type="entry name" value="PROTEIN HID1"/>
    <property type="match status" value="1"/>
</dbReference>
<organism evidence="2 3">
    <name type="scientific">Dekkera bruxellensis</name>
    <name type="common">Brettanomyces custersii</name>
    <dbReference type="NCBI Taxonomy" id="5007"/>
    <lineage>
        <taxon>Eukaryota</taxon>
        <taxon>Fungi</taxon>
        <taxon>Dikarya</taxon>
        <taxon>Ascomycota</taxon>
        <taxon>Saccharomycotina</taxon>
        <taxon>Pichiomycetes</taxon>
        <taxon>Pichiales</taxon>
        <taxon>Pichiaceae</taxon>
        <taxon>Brettanomyces</taxon>
    </lineage>
</organism>
<feature type="compositionally biased region" description="Polar residues" evidence="1">
    <location>
        <begin position="137"/>
        <end position="149"/>
    </location>
</feature>
<name>A0A7D9H4N5_DEKBR</name>
<feature type="region of interest" description="Disordered" evidence="1">
    <location>
        <begin position="137"/>
        <end position="182"/>
    </location>
</feature>
<evidence type="ECO:0000313" key="3">
    <source>
        <dbReference type="Proteomes" id="UP000478008"/>
    </source>
</evidence>
<accession>A0A7D9H4N5</accession>
<dbReference type="AlphaFoldDB" id="A0A7D9H4N5"/>
<feature type="compositionally biased region" description="Low complexity" evidence="1">
    <location>
        <begin position="150"/>
        <end position="160"/>
    </location>
</feature>
<sequence>MSFKAALYRLSDAKELVPLEDKAFWSAYWTLPVSADTIFSSVSSNDIRYIRDSNLGNFCNLLRALSFHVIHLASKKSVPLNVFPTKELLTSVRILTKLMPYLYEMETLIPVEREIFWTLNNAPASLVKADSPADCTSTSATVGTASPGLSSSDDPSSSDSTKVNVDFKQKSSSSNESTKARFDNQTASQLHPLGPQLILAAINLLFTAGFTTPLPDGVDSASYAMNNVDFTLWEDGIGSQTVASGSAGPQYEPPSIDLDTHRLELIRLLLSLCSQCVYETVPTIVAEGSPFLSFLVSSVPKLQLLALLSSLINVACRSARTNSTSITNENGLIFEIADYRELRSLFVANSMQLLCLMLIYPPPKQHAKYVSGTSNLTRYYCGRIYKVEEVVLLAEGFLRPLIRPISPDPNSSTFSNWMKSKLAASNTAVWNTEQIVLFWEFYQCNKRFRTFVAAKYAPQLILALLYNVWVFKNEKKQRNFVRLSLYLMLFLSSEPYIYKQLLTPIDARFYKRLPQSFKLSVHPTTYRDFLVSQIGNILCSDCMKSLFPTLVQLVYDYIPLATLCAPKNEVITQNRRFSQRELSAGLCPPLELSYAACSSVIQMINRLSDIHFLAKDVSKRLDWLALVIRAVCHTICRAPDHSSLLLYVLAKNQGVFRNVKSVIAELSKQQEARESESASESSEIGNDGDNSSGNGAGSRGSPEIRPPLGFRRSSQLSLLSRVSSAVSHASSSVYSADDLIGDLTIVENQIENERKSTETGGRAPLQTRRSSVTSIASSWGGAGVDGAGSGGNIEASPGARDATESRGGAVNDVDPLDEDVVRPKLPVGMSERAKCKKPLFASLETTWTAHKALDIVLGVLDFAQSRVPMDMGTLSTADVVNRIAALPTEHYLDGQHVCDEYSSAKTSFEPLKFSWSRLSLGWYEAILWGSIYTNHGSSKSKRFLDEINSSLTTIKRVSANWWWGSGTGGSSSSGECEKRVGTGRKNGLSRSSSANSDSNPPTGDFAQLAIISNNSGLRLTDASVKRMVSESLIRSGPWSGTSVHLFKVHHRAVSGGSQRRVSRASIDAISEPSAASS</sequence>
<keyword evidence="3" id="KW-1185">Reference proteome</keyword>
<dbReference type="EMBL" id="CABFWN010000006">
    <property type="protein sequence ID" value="VUG20107.1"/>
    <property type="molecule type" value="Genomic_DNA"/>
</dbReference>
<dbReference type="Proteomes" id="UP000478008">
    <property type="component" value="Unassembled WGS sequence"/>
</dbReference>
<feature type="region of interest" description="Disordered" evidence="1">
    <location>
        <begin position="670"/>
        <end position="708"/>
    </location>
</feature>
<protein>
    <submittedName>
        <fullName evidence="2">DEBR0S6_08108g1_1</fullName>
    </submittedName>
</protein>
<feature type="compositionally biased region" description="Polar residues" evidence="1">
    <location>
        <begin position="170"/>
        <end position="182"/>
    </location>
</feature>
<feature type="region of interest" description="Disordered" evidence="1">
    <location>
        <begin position="967"/>
        <end position="1001"/>
    </location>
</feature>
<reference evidence="2 3" key="1">
    <citation type="submission" date="2019-07" db="EMBL/GenBank/DDBJ databases">
        <authorList>
            <person name="Friedrich A."/>
            <person name="Schacherer J."/>
        </authorList>
    </citation>
    <scope>NUCLEOTIDE SEQUENCE [LARGE SCALE GENOMIC DNA]</scope>
</reference>
<evidence type="ECO:0000256" key="1">
    <source>
        <dbReference type="SAM" id="MobiDB-lite"/>
    </source>
</evidence>
<feature type="compositionally biased region" description="Gly residues" evidence="1">
    <location>
        <begin position="780"/>
        <end position="791"/>
    </location>
</feature>
<dbReference type="GO" id="GO:0005797">
    <property type="term" value="C:Golgi medial cisterna"/>
    <property type="evidence" value="ECO:0007669"/>
    <property type="project" value="TreeGrafter"/>
</dbReference>
<dbReference type="GO" id="GO:0000138">
    <property type="term" value="C:Golgi trans cisterna"/>
    <property type="evidence" value="ECO:0007669"/>
    <property type="project" value="TreeGrafter"/>
</dbReference>
<dbReference type="InterPro" id="IPR026705">
    <property type="entry name" value="Hid-1/Ecm30"/>
</dbReference>
<dbReference type="PANTHER" id="PTHR21575">
    <property type="entry name" value="PROTEIN HID1"/>
    <property type="match status" value="1"/>
</dbReference>
<feature type="compositionally biased region" description="Low complexity" evidence="1">
    <location>
        <begin position="678"/>
        <end position="693"/>
    </location>
</feature>
<proteinExistence type="predicted"/>
<dbReference type="Pfam" id="PF12722">
    <property type="entry name" value="Hid1"/>
    <property type="match status" value="1"/>
</dbReference>
<dbReference type="GO" id="GO:0016020">
    <property type="term" value="C:membrane"/>
    <property type="evidence" value="ECO:0007669"/>
    <property type="project" value="TreeGrafter"/>
</dbReference>
<gene>
    <name evidence="2" type="ORF">DEBR0S6_08108G</name>
</gene>
<evidence type="ECO:0000313" key="2">
    <source>
        <dbReference type="EMBL" id="VUG20107.1"/>
    </source>
</evidence>